<dbReference type="Proteomes" id="UP001649230">
    <property type="component" value="Chromosome"/>
</dbReference>
<keyword evidence="4" id="KW-0902">Two-component regulatory system</keyword>
<evidence type="ECO:0000313" key="13">
    <source>
        <dbReference type="Proteomes" id="UP001649230"/>
    </source>
</evidence>
<evidence type="ECO:0000256" key="2">
    <source>
        <dbReference type="ARBA" id="ARBA00022490"/>
    </source>
</evidence>
<gene>
    <name evidence="12" type="ORF">L0M14_28620</name>
</gene>
<dbReference type="EMBL" id="CP090978">
    <property type="protein sequence ID" value="UJF33424.1"/>
    <property type="molecule type" value="Genomic_DNA"/>
</dbReference>
<evidence type="ECO:0000256" key="7">
    <source>
        <dbReference type="ARBA" id="ARBA00023163"/>
    </source>
</evidence>
<keyword evidence="5" id="KW-0805">Transcription regulation</keyword>
<feature type="domain" description="Response regulatory" evidence="11">
    <location>
        <begin position="3"/>
        <end position="120"/>
    </location>
</feature>
<dbReference type="Gene3D" id="3.40.50.2300">
    <property type="match status" value="1"/>
</dbReference>
<proteinExistence type="predicted"/>
<dbReference type="Gene3D" id="1.10.10.60">
    <property type="entry name" value="Homeodomain-like"/>
    <property type="match status" value="2"/>
</dbReference>
<dbReference type="SUPFAM" id="SSF52172">
    <property type="entry name" value="CheY-like"/>
    <property type="match status" value="1"/>
</dbReference>
<dbReference type="Pfam" id="PF12833">
    <property type="entry name" value="HTH_18"/>
    <property type="match status" value="1"/>
</dbReference>
<dbReference type="InterPro" id="IPR001789">
    <property type="entry name" value="Sig_transdc_resp-reg_receiver"/>
</dbReference>
<keyword evidence="13" id="KW-1185">Reference proteome</keyword>
<sequence length="536" mass="61138">MYRVMIVDDEPEIRMGLRLKVDWDLLGLTVAAEASNGVEALEKLEVDPYDIVVTDMNMPAMNGVSLLEACRLRYPQLKLIVITGYEDFHYAHAALKSKVRDYLLKPVSQDELTEALSKVVRELEEARSAMNQQEVTQWRMTRYFKEMKEHFLVHLVKEEWAGASVVQERSKWFQLDSWGAAPVRFLAAGLPVRAWQGTDEERTPDKLRLPFELIGREFAESWEEPLEVFRDPNYPGLLHAVIQGDLDSAQRFARAFKDCVSRQLAYEPVVGVGEPVLGFEAWKEGYLSALLAWNMTESRTQGWEQDSGAGGKVVLSEDTAKIVQKYLLRGEFEQFRQVLRRELGAAFSHSGVQFVKLIFQLYVLMDTTAHNAGVRPVGSGQLWIRPGLVHSLNTVEKAEEFLMSLGTAIMRQLKSGSEDAEQSMIEAAQQYIQENYMYEISLSMLAERFNYHPTYFSELFKAKVGTTFIQYVTDLRMKQAVHLLEDTGLGLADISELTGFSNASYFSSKFKKLYGMSPSDYRQQASEKFNNEEPKK</sequence>
<dbReference type="CDD" id="cd17536">
    <property type="entry name" value="REC_YesN-like"/>
    <property type="match status" value="1"/>
</dbReference>
<dbReference type="PROSITE" id="PS50110">
    <property type="entry name" value="RESPONSE_REGULATORY"/>
    <property type="match status" value="1"/>
</dbReference>
<feature type="coiled-coil region" evidence="9">
    <location>
        <begin position="109"/>
        <end position="136"/>
    </location>
</feature>
<keyword evidence="9" id="KW-0175">Coiled coil</keyword>
<evidence type="ECO:0000256" key="3">
    <source>
        <dbReference type="ARBA" id="ARBA00022553"/>
    </source>
</evidence>
<dbReference type="PANTHER" id="PTHR42713">
    <property type="entry name" value="HISTIDINE KINASE-RELATED"/>
    <property type="match status" value="1"/>
</dbReference>
<dbReference type="InterPro" id="IPR009057">
    <property type="entry name" value="Homeodomain-like_sf"/>
</dbReference>
<evidence type="ECO:0000256" key="1">
    <source>
        <dbReference type="ARBA" id="ARBA00004496"/>
    </source>
</evidence>
<dbReference type="SMART" id="SM00342">
    <property type="entry name" value="HTH_ARAC"/>
    <property type="match status" value="1"/>
</dbReference>
<feature type="domain" description="HTH araC/xylS-type" evidence="10">
    <location>
        <begin position="426"/>
        <end position="524"/>
    </location>
</feature>
<evidence type="ECO:0000259" key="10">
    <source>
        <dbReference type="PROSITE" id="PS01124"/>
    </source>
</evidence>
<keyword evidence="6" id="KW-0238">DNA-binding</keyword>
<evidence type="ECO:0000256" key="4">
    <source>
        <dbReference type="ARBA" id="ARBA00023012"/>
    </source>
</evidence>
<dbReference type="PRINTS" id="PR00032">
    <property type="entry name" value="HTHARAC"/>
</dbReference>
<evidence type="ECO:0000256" key="8">
    <source>
        <dbReference type="PROSITE-ProRule" id="PRU00169"/>
    </source>
</evidence>
<evidence type="ECO:0000256" key="9">
    <source>
        <dbReference type="SAM" id="Coils"/>
    </source>
</evidence>
<evidence type="ECO:0000259" key="11">
    <source>
        <dbReference type="PROSITE" id="PS50110"/>
    </source>
</evidence>
<evidence type="ECO:0000256" key="5">
    <source>
        <dbReference type="ARBA" id="ARBA00023015"/>
    </source>
</evidence>
<dbReference type="SMART" id="SM00448">
    <property type="entry name" value="REC"/>
    <property type="match status" value="1"/>
</dbReference>
<dbReference type="InterPro" id="IPR020449">
    <property type="entry name" value="Tscrpt_reg_AraC-type_HTH"/>
</dbReference>
<name>A0ABY3SI73_9BACL</name>
<organism evidence="12 13">
    <name type="scientific">Paenibacillus hexagrammi</name>
    <dbReference type="NCBI Taxonomy" id="2908839"/>
    <lineage>
        <taxon>Bacteria</taxon>
        <taxon>Bacillati</taxon>
        <taxon>Bacillota</taxon>
        <taxon>Bacilli</taxon>
        <taxon>Bacillales</taxon>
        <taxon>Paenibacillaceae</taxon>
        <taxon>Paenibacillus</taxon>
    </lineage>
</organism>
<dbReference type="Pfam" id="PF00072">
    <property type="entry name" value="Response_reg"/>
    <property type="match status" value="1"/>
</dbReference>
<accession>A0ABY3SI73</accession>
<keyword evidence="2" id="KW-0963">Cytoplasm</keyword>
<feature type="modified residue" description="4-aspartylphosphate" evidence="8">
    <location>
        <position position="55"/>
    </location>
</feature>
<evidence type="ECO:0000256" key="6">
    <source>
        <dbReference type="ARBA" id="ARBA00023125"/>
    </source>
</evidence>
<comment type="subcellular location">
    <subcellularLocation>
        <location evidence="1">Cytoplasm</location>
    </subcellularLocation>
</comment>
<dbReference type="InterPro" id="IPR018060">
    <property type="entry name" value="HTH_AraC"/>
</dbReference>
<dbReference type="InterPro" id="IPR018062">
    <property type="entry name" value="HTH_AraC-typ_CS"/>
</dbReference>
<dbReference type="PROSITE" id="PS01124">
    <property type="entry name" value="HTH_ARAC_FAMILY_2"/>
    <property type="match status" value="1"/>
</dbReference>
<keyword evidence="3 8" id="KW-0597">Phosphoprotein</keyword>
<dbReference type="InterPro" id="IPR011006">
    <property type="entry name" value="CheY-like_superfamily"/>
</dbReference>
<protein>
    <submittedName>
        <fullName evidence="12">Response regulator</fullName>
    </submittedName>
</protein>
<dbReference type="PANTHER" id="PTHR42713:SF3">
    <property type="entry name" value="TRANSCRIPTIONAL REGULATORY PROTEIN HPTR"/>
    <property type="match status" value="1"/>
</dbReference>
<dbReference type="SUPFAM" id="SSF46689">
    <property type="entry name" value="Homeodomain-like"/>
    <property type="match status" value="2"/>
</dbReference>
<dbReference type="PROSITE" id="PS00041">
    <property type="entry name" value="HTH_ARAC_FAMILY_1"/>
    <property type="match status" value="1"/>
</dbReference>
<dbReference type="InterPro" id="IPR051552">
    <property type="entry name" value="HptR"/>
</dbReference>
<evidence type="ECO:0000313" key="12">
    <source>
        <dbReference type="EMBL" id="UJF33424.1"/>
    </source>
</evidence>
<keyword evidence="7" id="KW-0804">Transcription</keyword>
<dbReference type="RefSeq" id="WP_235119791.1">
    <property type="nucleotide sequence ID" value="NZ_CP090978.1"/>
</dbReference>
<reference evidence="12 13" key="1">
    <citation type="journal article" date="2024" name="Int. J. Syst. Evol. Microbiol.">
        <title>Paenibacillus hexagrammi sp. nov., a novel bacterium isolated from the gut content of Hexagrammos agrammus.</title>
        <authorList>
            <person name="Jung H.K."/>
            <person name="Kim D.G."/>
            <person name="Zin H."/>
            <person name="Park J."/>
            <person name="Jung H."/>
            <person name="Kim Y.O."/>
            <person name="Kong H.J."/>
            <person name="Kim J.W."/>
            <person name="Kim Y.S."/>
        </authorList>
    </citation>
    <scope>NUCLEOTIDE SEQUENCE [LARGE SCALE GENOMIC DNA]</scope>
    <source>
        <strain evidence="12 13">YPD9-1</strain>
    </source>
</reference>